<feature type="compositionally biased region" description="Polar residues" evidence="1">
    <location>
        <begin position="78"/>
        <end position="92"/>
    </location>
</feature>
<evidence type="ECO:0000313" key="4">
    <source>
        <dbReference type="Proteomes" id="UP000005666"/>
    </source>
</evidence>
<dbReference type="HOGENOM" id="CLU_079389_0_0_1"/>
<accession>G8BS27</accession>
<dbReference type="OMA" id="KYYVPAY"/>
<feature type="transmembrane region" description="Helical" evidence="2">
    <location>
        <begin position="6"/>
        <end position="30"/>
    </location>
</feature>
<proteinExistence type="predicted"/>
<dbReference type="eggNOG" id="ENOG502RZI6">
    <property type="taxonomic scope" value="Eukaryota"/>
</dbReference>
<keyword evidence="2" id="KW-1133">Transmembrane helix</keyword>
<feature type="region of interest" description="Disordered" evidence="1">
    <location>
        <begin position="78"/>
        <end position="102"/>
    </location>
</feature>
<feature type="region of interest" description="Disordered" evidence="1">
    <location>
        <begin position="343"/>
        <end position="369"/>
    </location>
</feature>
<dbReference type="AlphaFoldDB" id="G8BS27"/>
<keyword evidence="4" id="KW-1185">Reference proteome</keyword>
<name>G8BS27_TETPH</name>
<dbReference type="EMBL" id="HE612859">
    <property type="protein sequence ID" value="CCE63102.1"/>
    <property type="molecule type" value="Genomic_DNA"/>
</dbReference>
<dbReference type="KEGG" id="tpf:TPHA_0D04690"/>
<evidence type="ECO:0008006" key="5">
    <source>
        <dbReference type="Google" id="ProtNLM"/>
    </source>
</evidence>
<dbReference type="Proteomes" id="UP000005666">
    <property type="component" value="Chromosome 4"/>
</dbReference>
<dbReference type="RefSeq" id="XP_003685536.1">
    <property type="nucleotide sequence ID" value="XM_003685488.1"/>
</dbReference>
<feature type="region of interest" description="Disordered" evidence="1">
    <location>
        <begin position="157"/>
        <end position="180"/>
    </location>
</feature>
<dbReference type="OrthoDB" id="4097102at2759"/>
<evidence type="ECO:0000313" key="3">
    <source>
        <dbReference type="EMBL" id="CCE63102.1"/>
    </source>
</evidence>
<protein>
    <recommendedName>
        <fullName evidence="5">Suppressor of lethality of KEX2 GAS1 double null mutant protein 1</fullName>
    </recommendedName>
</protein>
<evidence type="ECO:0000256" key="1">
    <source>
        <dbReference type="SAM" id="MobiDB-lite"/>
    </source>
</evidence>
<sequence length="369" mass="41689">MLDNGSAVAVGCAVGIPVGVGCAIGLFFWLRFQKRLKREESEDLDLQKAIYDDEGFISFNNLSSMQYKNDDKFNSNDEITQSYNNSTTSLNTDTKEKRKSKHFVPAYRRKINSISRRSRLDDPSILYENNGSKTSIVQQPSLYEQMIPVIQDDNLFFNNNDNNNNDNSNNNNANNNTNINTDQTRSLDLNSNHHRANGILANEKVNTPYASNLLNFFKTDSSISVIESIDGSNTNNDTKHSTQLELVNKLQNGGSDLATFYPRRLSSPSTTNNGAFGTSYIQTNNSQNSIHTRSSSMNSFIKPAPIDNIFSTPTKSVKSVTNQDNYQLKNNYDIENANEIEEEDQYENDYTNYSKNRSDFIDSLRPKNT</sequence>
<dbReference type="GeneID" id="11531057"/>
<reference evidence="3 4" key="1">
    <citation type="journal article" date="2011" name="Proc. Natl. Acad. Sci. U.S.A.">
        <title>Evolutionary erosion of yeast sex chromosomes by mating-type switching accidents.</title>
        <authorList>
            <person name="Gordon J.L."/>
            <person name="Armisen D."/>
            <person name="Proux-Wera E."/>
            <person name="Oheigeartaigh S.S."/>
            <person name="Byrne K.P."/>
            <person name="Wolfe K.H."/>
        </authorList>
    </citation>
    <scope>NUCLEOTIDE SEQUENCE [LARGE SCALE GENOMIC DNA]</scope>
    <source>
        <strain evidence="4">ATCC 24235 / CBS 4417 / NBRC 1672 / NRRL Y-8282 / UCD 70-5</strain>
    </source>
</reference>
<keyword evidence="2" id="KW-0812">Transmembrane</keyword>
<keyword evidence="2" id="KW-0472">Membrane</keyword>
<feature type="compositionally biased region" description="Basic and acidic residues" evidence="1">
    <location>
        <begin position="356"/>
        <end position="369"/>
    </location>
</feature>
<organism evidence="3 4">
    <name type="scientific">Tetrapisispora phaffii (strain ATCC 24235 / CBS 4417 / NBRC 1672 / NRRL Y-8282 / UCD 70-5)</name>
    <name type="common">Yeast</name>
    <name type="synonym">Fabospora phaffii</name>
    <dbReference type="NCBI Taxonomy" id="1071381"/>
    <lineage>
        <taxon>Eukaryota</taxon>
        <taxon>Fungi</taxon>
        <taxon>Dikarya</taxon>
        <taxon>Ascomycota</taxon>
        <taxon>Saccharomycotina</taxon>
        <taxon>Saccharomycetes</taxon>
        <taxon>Saccharomycetales</taxon>
        <taxon>Saccharomycetaceae</taxon>
        <taxon>Tetrapisispora</taxon>
    </lineage>
</organism>
<gene>
    <name evidence="3" type="primary">TPHA0D04690</name>
    <name evidence="3" type="ordered locus">TPHA_0D04690</name>
</gene>
<evidence type="ECO:0000256" key="2">
    <source>
        <dbReference type="SAM" id="Phobius"/>
    </source>
</evidence>